<reference evidence="2" key="1">
    <citation type="journal article" date="2011" name="Nature">
        <title>Genome sequence and analysis of the tuber crop potato.</title>
        <authorList>
            <consortium name="The Potato Genome Sequencing Consortium"/>
        </authorList>
    </citation>
    <scope>NUCLEOTIDE SEQUENCE [LARGE SCALE GENOMIC DNA]</scope>
    <source>
        <strain evidence="2">cv. DM1-3 516 R44</strain>
    </source>
</reference>
<evidence type="ECO:0000313" key="2">
    <source>
        <dbReference type="Proteomes" id="UP000011115"/>
    </source>
</evidence>
<keyword evidence="2" id="KW-1185">Reference proteome</keyword>
<evidence type="ECO:0000313" key="1">
    <source>
        <dbReference type="EnsemblPlants" id="PGSC0003DMT400087669"/>
    </source>
</evidence>
<name>M1DEA7_SOLTU</name>
<organism evidence="1 2">
    <name type="scientific">Solanum tuberosum</name>
    <name type="common">Potato</name>
    <dbReference type="NCBI Taxonomy" id="4113"/>
    <lineage>
        <taxon>Eukaryota</taxon>
        <taxon>Viridiplantae</taxon>
        <taxon>Streptophyta</taxon>
        <taxon>Embryophyta</taxon>
        <taxon>Tracheophyta</taxon>
        <taxon>Spermatophyta</taxon>
        <taxon>Magnoliopsida</taxon>
        <taxon>eudicotyledons</taxon>
        <taxon>Gunneridae</taxon>
        <taxon>Pentapetalae</taxon>
        <taxon>asterids</taxon>
        <taxon>lamiids</taxon>
        <taxon>Solanales</taxon>
        <taxon>Solanaceae</taxon>
        <taxon>Solanoideae</taxon>
        <taxon>Solaneae</taxon>
        <taxon>Solanum</taxon>
    </lineage>
</organism>
<reference evidence="1" key="2">
    <citation type="submission" date="2015-06" db="UniProtKB">
        <authorList>
            <consortium name="EnsemblPlants"/>
        </authorList>
    </citation>
    <scope>IDENTIFICATION</scope>
    <source>
        <strain evidence="1">DM1-3 516 R44</strain>
    </source>
</reference>
<sequence length="138" mass="15866">MELFGDTPTASFYRRLDFIFQGLAHWNFRRDVALLLWPSASSSSVTFGDLELHHGIVWRHADLILSFRAWHTGTLGEIVAIRRLTQWVRRSSGLLFSWLFGDLPNGLRDHQAFFSSLFQLPCSILLINVHALFPNPKT</sequence>
<dbReference type="InParanoid" id="M1DEA7"/>
<accession>M1DEA7</accession>
<dbReference type="PaxDb" id="4113-PGSC0003DMT400087669"/>
<dbReference type="EnsemblPlants" id="PGSC0003DMT400087669">
    <property type="protein sequence ID" value="PGSC0003DMT400087669"/>
    <property type="gene ID" value="PGSC0003DMG400037240"/>
</dbReference>
<dbReference type="AlphaFoldDB" id="M1DEA7"/>
<proteinExistence type="predicted"/>
<dbReference type="Gramene" id="PGSC0003DMT400087669">
    <property type="protein sequence ID" value="PGSC0003DMT400087669"/>
    <property type="gene ID" value="PGSC0003DMG400037240"/>
</dbReference>
<dbReference type="Proteomes" id="UP000011115">
    <property type="component" value="Unassembled WGS sequence"/>
</dbReference>
<dbReference type="HOGENOM" id="CLU_1858801_0_0_1"/>
<protein>
    <submittedName>
        <fullName evidence="1">Uncharacterized protein</fullName>
    </submittedName>
</protein>